<sequence>MKKILLLMFVFIFIYANELTKSVDELILINHKIKESSSLLSEDAKDANNLKINAEIKEYENSKHQILSVFSVQINDNNLNNELFTQLKKSKENTVLKNAKLSFYESLNDIKNTFLKSNKEDNTSAIKSIIDNTLNKLKAIELKEENKIDVESLIEILTYLRVNTDIFQNNYIFQELDANKIISYINGFIPDNILKYLNIGKIAICILILILVFLFKNIFLKIIFFIVIKAFKREKNDVFLHFLESLTKPLFCIFYTYACWLCFLVSFYPAPILPAIIKIFAIINTILFTWLIIAVLNGYGVILLSKLAKKSGRKEVINLMMKIIYFIIVIIAILIILAKVGFDISAIVASLGIGGLAVALAAKDIIANFFASILMLFDNSFSQGDWIEVGSIEGTIVETGLRKTTIRTFDNCLVFIPNSTMLGGTIKNYSKRKYGRRVKLCVGVTYDASRAQLDKVVKDLHDMLLNSDLVSHSSDDVFYHKHKNYYKQDIISVNDLEGFKSSLYVWIDDFAASSINIQLYFYIKNIASIDYYQAKSQIMLEVMKIVEKNGLSFAFPSQSLYIEKMPEINLKN</sequence>
<protein>
    <submittedName>
        <fullName evidence="11">Mechanosensitive ion channel family protein</fullName>
    </submittedName>
</protein>
<organism evidence="11 12">
    <name type="scientific">Campylobacter canadensis</name>
    <dbReference type="NCBI Taxonomy" id="449520"/>
    <lineage>
        <taxon>Bacteria</taxon>
        <taxon>Pseudomonadati</taxon>
        <taxon>Campylobacterota</taxon>
        <taxon>Epsilonproteobacteria</taxon>
        <taxon>Campylobacterales</taxon>
        <taxon>Campylobacteraceae</taxon>
        <taxon>Campylobacter</taxon>
    </lineage>
</organism>
<dbReference type="PANTHER" id="PTHR43634:SF2">
    <property type="entry name" value="LOW CONDUCTANCE MECHANOSENSITIVE CHANNEL YNAI"/>
    <property type="match status" value="1"/>
</dbReference>
<keyword evidence="12" id="KW-1185">Reference proteome</keyword>
<dbReference type="EMBL" id="JACGBB010000018">
    <property type="protein sequence ID" value="MBZ7987882.1"/>
    <property type="molecule type" value="Genomic_DNA"/>
</dbReference>
<dbReference type="InterPro" id="IPR045042">
    <property type="entry name" value="YnaI-like"/>
</dbReference>
<dbReference type="Pfam" id="PF21082">
    <property type="entry name" value="MS_channel_3rd"/>
    <property type="match status" value="1"/>
</dbReference>
<evidence type="ECO:0000259" key="10">
    <source>
        <dbReference type="Pfam" id="PF21088"/>
    </source>
</evidence>
<feature type="transmembrane region" description="Helical" evidence="7">
    <location>
        <begin position="316"/>
        <end position="338"/>
    </location>
</feature>
<dbReference type="Pfam" id="PF00924">
    <property type="entry name" value="MS_channel_2nd"/>
    <property type="match status" value="1"/>
</dbReference>
<comment type="similarity">
    <text evidence="2">Belongs to the MscS (TC 1.A.23) family.</text>
</comment>
<evidence type="ECO:0000259" key="8">
    <source>
        <dbReference type="Pfam" id="PF00924"/>
    </source>
</evidence>
<feature type="domain" description="Mechanosensitive ion channel transmembrane helices 2/3" evidence="10">
    <location>
        <begin position="322"/>
        <end position="363"/>
    </location>
</feature>
<dbReference type="InterPro" id="IPR011014">
    <property type="entry name" value="MscS_channel_TM-2"/>
</dbReference>
<dbReference type="SUPFAM" id="SSF82861">
    <property type="entry name" value="Mechanosensitive channel protein MscS (YggB), transmembrane region"/>
    <property type="match status" value="1"/>
</dbReference>
<feature type="domain" description="Mechanosensitive ion channel MscS" evidence="8">
    <location>
        <begin position="364"/>
        <end position="431"/>
    </location>
</feature>
<evidence type="ECO:0000256" key="3">
    <source>
        <dbReference type="ARBA" id="ARBA00022475"/>
    </source>
</evidence>
<dbReference type="InterPro" id="IPR006685">
    <property type="entry name" value="MscS_channel_2nd"/>
</dbReference>
<dbReference type="Gene3D" id="2.30.30.60">
    <property type="match status" value="1"/>
</dbReference>
<comment type="subcellular location">
    <subcellularLocation>
        <location evidence="1">Cell membrane</location>
        <topology evidence="1">Multi-pass membrane protein</topology>
    </subcellularLocation>
</comment>
<evidence type="ECO:0000256" key="7">
    <source>
        <dbReference type="SAM" id="Phobius"/>
    </source>
</evidence>
<dbReference type="Gene3D" id="3.30.70.100">
    <property type="match status" value="1"/>
</dbReference>
<dbReference type="Pfam" id="PF21088">
    <property type="entry name" value="MS_channel_1st"/>
    <property type="match status" value="1"/>
</dbReference>
<accession>A0ABS7WU81</accession>
<dbReference type="InterPro" id="IPR011066">
    <property type="entry name" value="MscS_channel_C_sf"/>
</dbReference>
<feature type="transmembrane region" description="Helical" evidence="7">
    <location>
        <begin position="206"/>
        <end position="228"/>
    </location>
</feature>
<evidence type="ECO:0000256" key="5">
    <source>
        <dbReference type="ARBA" id="ARBA00022989"/>
    </source>
</evidence>
<evidence type="ECO:0000256" key="1">
    <source>
        <dbReference type="ARBA" id="ARBA00004651"/>
    </source>
</evidence>
<evidence type="ECO:0000313" key="11">
    <source>
        <dbReference type="EMBL" id="MBZ7987882.1"/>
    </source>
</evidence>
<dbReference type="Proteomes" id="UP000786183">
    <property type="component" value="Unassembled WGS sequence"/>
</dbReference>
<gene>
    <name evidence="11" type="ORF">AVCANL283_07220</name>
</gene>
<dbReference type="InterPro" id="IPR049142">
    <property type="entry name" value="MS_channel_1st"/>
</dbReference>
<proteinExistence type="inferred from homology"/>
<dbReference type="PANTHER" id="PTHR43634">
    <property type="entry name" value="OW CONDUCTANCE MECHANOSENSITIVE CHANNEL"/>
    <property type="match status" value="1"/>
</dbReference>
<evidence type="ECO:0000256" key="4">
    <source>
        <dbReference type="ARBA" id="ARBA00022692"/>
    </source>
</evidence>
<feature type="transmembrane region" description="Helical" evidence="7">
    <location>
        <begin position="344"/>
        <end position="362"/>
    </location>
</feature>
<dbReference type="RefSeq" id="WP_172233690.1">
    <property type="nucleotide sequence ID" value="NZ_CP035946.1"/>
</dbReference>
<dbReference type="SUPFAM" id="SSF82689">
    <property type="entry name" value="Mechanosensitive channel protein MscS (YggB), C-terminal domain"/>
    <property type="match status" value="1"/>
</dbReference>
<dbReference type="InterPro" id="IPR023408">
    <property type="entry name" value="MscS_beta-dom_sf"/>
</dbReference>
<feature type="transmembrane region" description="Helical" evidence="7">
    <location>
        <begin position="276"/>
        <end position="304"/>
    </location>
</feature>
<dbReference type="Gene3D" id="1.10.287.1260">
    <property type="match status" value="1"/>
</dbReference>
<dbReference type="InterPro" id="IPR010920">
    <property type="entry name" value="LSM_dom_sf"/>
</dbReference>
<evidence type="ECO:0000256" key="6">
    <source>
        <dbReference type="ARBA" id="ARBA00023136"/>
    </source>
</evidence>
<evidence type="ECO:0000256" key="2">
    <source>
        <dbReference type="ARBA" id="ARBA00008017"/>
    </source>
</evidence>
<evidence type="ECO:0000259" key="9">
    <source>
        <dbReference type="Pfam" id="PF21082"/>
    </source>
</evidence>
<evidence type="ECO:0000313" key="12">
    <source>
        <dbReference type="Proteomes" id="UP000786183"/>
    </source>
</evidence>
<keyword evidence="4 7" id="KW-0812">Transmembrane</keyword>
<dbReference type="SUPFAM" id="SSF50182">
    <property type="entry name" value="Sm-like ribonucleoproteins"/>
    <property type="match status" value="1"/>
</dbReference>
<dbReference type="InterPro" id="IPR049278">
    <property type="entry name" value="MS_channel_C"/>
</dbReference>
<feature type="transmembrane region" description="Helical" evidence="7">
    <location>
        <begin position="249"/>
        <end position="270"/>
    </location>
</feature>
<name>A0ABS7WU81_9BACT</name>
<reference evidence="11 12" key="1">
    <citation type="submission" date="2020-07" db="EMBL/GenBank/DDBJ databases">
        <title>Transfer of Campylobacter canadensis to the novel genus Avispirillum gen. nov., that also includes two novel species recovered from migratory waterfowl: Avispirillum anseris sp. nov. and Avispirillum brantae sp. nov.</title>
        <authorList>
            <person name="Miller W.G."/>
            <person name="Chapman M.H."/>
            <person name="Yee E."/>
            <person name="Inglis G.D."/>
        </authorList>
    </citation>
    <scope>NUCLEOTIDE SEQUENCE [LARGE SCALE GENOMIC DNA]</scope>
    <source>
        <strain evidence="11 12">L283</strain>
    </source>
</reference>
<feature type="domain" description="Mechanosensitive ion channel MscS C-terminal" evidence="9">
    <location>
        <begin position="439"/>
        <end position="553"/>
    </location>
</feature>
<keyword evidence="5 7" id="KW-1133">Transmembrane helix</keyword>
<keyword evidence="3" id="KW-1003">Cell membrane</keyword>
<keyword evidence="6 7" id="KW-0472">Membrane</keyword>
<comment type="caution">
    <text evidence="11">The sequence shown here is derived from an EMBL/GenBank/DDBJ whole genome shotgun (WGS) entry which is preliminary data.</text>
</comment>